<feature type="domain" description="DUF7907" evidence="2">
    <location>
        <begin position="26"/>
        <end position="160"/>
    </location>
</feature>
<evidence type="ECO:0000313" key="3">
    <source>
        <dbReference type="EMBL" id="KAK7752461.1"/>
    </source>
</evidence>
<evidence type="ECO:0000259" key="2">
    <source>
        <dbReference type="Pfam" id="PF25484"/>
    </source>
</evidence>
<dbReference type="InterPro" id="IPR057229">
    <property type="entry name" value="DUF7907"/>
</dbReference>
<proteinExistence type="predicted"/>
<name>A0AAN9USG5_9PEZI</name>
<protein>
    <recommendedName>
        <fullName evidence="2">DUF7907 domain-containing protein</fullName>
    </recommendedName>
</protein>
<keyword evidence="4" id="KW-1185">Reference proteome</keyword>
<organism evidence="3 4">
    <name type="scientific">Diatrype stigma</name>
    <dbReference type="NCBI Taxonomy" id="117547"/>
    <lineage>
        <taxon>Eukaryota</taxon>
        <taxon>Fungi</taxon>
        <taxon>Dikarya</taxon>
        <taxon>Ascomycota</taxon>
        <taxon>Pezizomycotina</taxon>
        <taxon>Sordariomycetes</taxon>
        <taxon>Xylariomycetidae</taxon>
        <taxon>Xylariales</taxon>
        <taxon>Diatrypaceae</taxon>
        <taxon>Diatrype</taxon>
    </lineage>
</organism>
<feature type="signal peptide" evidence="1">
    <location>
        <begin position="1"/>
        <end position="17"/>
    </location>
</feature>
<evidence type="ECO:0000256" key="1">
    <source>
        <dbReference type="SAM" id="SignalP"/>
    </source>
</evidence>
<dbReference type="AlphaFoldDB" id="A0AAN9USG5"/>
<dbReference type="EMBL" id="JAKJXP020000038">
    <property type="protein sequence ID" value="KAK7752461.1"/>
    <property type="molecule type" value="Genomic_DNA"/>
</dbReference>
<gene>
    <name evidence="3" type="ORF">SLS62_005614</name>
</gene>
<dbReference type="Pfam" id="PF25484">
    <property type="entry name" value="DUF7907"/>
    <property type="match status" value="1"/>
</dbReference>
<feature type="chain" id="PRO_5042972379" description="DUF7907 domain-containing protein" evidence="1">
    <location>
        <begin position="18"/>
        <end position="162"/>
    </location>
</feature>
<reference evidence="3 4" key="1">
    <citation type="submission" date="2024-02" db="EMBL/GenBank/DDBJ databases">
        <title>De novo assembly and annotation of 12 fungi associated with fruit tree decline syndrome in Ontario, Canada.</title>
        <authorList>
            <person name="Sulman M."/>
            <person name="Ellouze W."/>
            <person name="Ilyukhin E."/>
        </authorList>
    </citation>
    <scope>NUCLEOTIDE SEQUENCE [LARGE SCALE GENOMIC DNA]</scope>
    <source>
        <strain evidence="3 4">M11/M66-122</strain>
    </source>
</reference>
<evidence type="ECO:0000313" key="4">
    <source>
        <dbReference type="Proteomes" id="UP001320420"/>
    </source>
</evidence>
<dbReference type="Proteomes" id="UP001320420">
    <property type="component" value="Unassembled WGS sequence"/>
</dbReference>
<accession>A0AAN9USG5</accession>
<sequence>MYTILATALALAGAAVAAPAVATTDFGLHAYTADLALQDWAVVNAHVAAGTNAIQIQRPSVYQADPAYLNGTELLFDLPGAQYPYGVVIPEVPAGTVGQVFSKPGDSVTGFAVANETLLYNGSADGFWACGVYGTFNLFYGVNPDPANLPNTDCLAITLRAY</sequence>
<comment type="caution">
    <text evidence="3">The sequence shown here is derived from an EMBL/GenBank/DDBJ whole genome shotgun (WGS) entry which is preliminary data.</text>
</comment>
<keyword evidence="1" id="KW-0732">Signal</keyword>